<name>C5KAR8_PERM5</name>
<dbReference type="InParanoid" id="C5KAR8"/>
<dbReference type="OMA" id="CSARICV"/>
<sequence length="213" mass="23748">MAEFLEVGAHVRCVVDLDSGEQRRGIVAWVDDGDCDIILDDDTEVNNIPLSSVRPLEDFEENTAAFDDLDNCDIATMAETVKGWANRLFKLKDFKAAAEWYKRGLEEIQKRLGIAREDRYCVYASKGEVRVARVSQREHASPLLEEKLRIDEKTCSATELGGGAIVTVEDSSKLLMFSPENEALTQAQCAMMLNAARACLGRRRLSPTEVSVM</sequence>
<keyword evidence="2" id="KW-1185">Reference proteome</keyword>
<protein>
    <submittedName>
        <fullName evidence="1">Uncharacterized protein</fullName>
    </submittedName>
</protein>
<evidence type="ECO:0000313" key="2">
    <source>
        <dbReference type="Proteomes" id="UP000007800"/>
    </source>
</evidence>
<dbReference type="GeneID" id="9048898"/>
<dbReference type="Proteomes" id="UP000007800">
    <property type="component" value="Unassembled WGS sequence"/>
</dbReference>
<reference evidence="1 2" key="1">
    <citation type="submission" date="2008-07" db="EMBL/GenBank/DDBJ databases">
        <authorList>
            <person name="El-Sayed N."/>
            <person name="Caler E."/>
            <person name="Inman J."/>
            <person name="Amedeo P."/>
            <person name="Hass B."/>
            <person name="Wortman J."/>
        </authorList>
    </citation>
    <scope>NUCLEOTIDE SEQUENCE [LARGE SCALE GENOMIC DNA]</scope>
    <source>
        <strain evidence="2">ATCC 50983 / TXsc</strain>
    </source>
</reference>
<proteinExistence type="predicted"/>
<gene>
    <name evidence="1" type="ORF">Pmar_PMAR005149</name>
</gene>
<organism evidence="2">
    <name type="scientific">Perkinsus marinus (strain ATCC 50983 / TXsc)</name>
    <dbReference type="NCBI Taxonomy" id="423536"/>
    <lineage>
        <taxon>Eukaryota</taxon>
        <taxon>Sar</taxon>
        <taxon>Alveolata</taxon>
        <taxon>Perkinsozoa</taxon>
        <taxon>Perkinsea</taxon>
        <taxon>Perkinsida</taxon>
        <taxon>Perkinsidae</taxon>
        <taxon>Perkinsus</taxon>
    </lineage>
</organism>
<dbReference type="RefSeq" id="XP_002786448.1">
    <property type="nucleotide sequence ID" value="XM_002786402.1"/>
</dbReference>
<dbReference type="EMBL" id="GG671811">
    <property type="protein sequence ID" value="EER18244.1"/>
    <property type="molecule type" value="Genomic_DNA"/>
</dbReference>
<accession>C5KAR8</accession>
<evidence type="ECO:0000313" key="1">
    <source>
        <dbReference type="EMBL" id="EER18244.1"/>
    </source>
</evidence>
<dbReference type="AlphaFoldDB" id="C5KAR8"/>
<dbReference type="OrthoDB" id="435677at2759"/>